<name>A0A382QHK7_9ZZZZ</name>
<keyword evidence="3" id="KW-0418">Kinase</keyword>
<dbReference type="PANTHER" id="PTHR10256:SF0">
    <property type="entry name" value="INACTIVE SELENIDE, WATER DIKINASE-LIKE PROTEIN-RELATED"/>
    <property type="match status" value="1"/>
</dbReference>
<dbReference type="Gene3D" id="3.90.650.10">
    <property type="entry name" value="PurM-like C-terminal domain"/>
    <property type="match status" value="1"/>
</dbReference>
<evidence type="ECO:0000313" key="8">
    <source>
        <dbReference type="EMBL" id="SVC84400.1"/>
    </source>
</evidence>
<reference evidence="8" key="1">
    <citation type="submission" date="2018-05" db="EMBL/GenBank/DDBJ databases">
        <authorList>
            <person name="Lanie J.A."/>
            <person name="Ng W.-L."/>
            <person name="Kazmierczak K.M."/>
            <person name="Andrzejewski T.M."/>
            <person name="Davidsen T.M."/>
            <person name="Wayne K.J."/>
            <person name="Tettelin H."/>
            <person name="Glass J.I."/>
            <person name="Rusch D."/>
            <person name="Podicherti R."/>
            <person name="Tsui H.-C.T."/>
            <person name="Winkler M.E."/>
        </authorList>
    </citation>
    <scope>NUCLEOTIDE SEQUENCE</scope>
</reference>
<dbReference type="Pfam" id="PF00586">
    <property type="entry name" value="AIRS"/>
    <property type="match status" value="1"/>
</dbReference>
<dbReference type="GO" id="GO:0005524">
    <property type="term" value="F:ATP binding"/>
    <property type="evidence" value="ECO:0007669"/>
    <property type="project" value="UniProtKB-KW"/>
</dbReference>
<evidence type="ECO:0000256" key="5">
    <source>
        <dbReference type="ARBA" id="ARBA00023266"/>
    </source>
</evidence>
<feature type="domain" description="PurM-like N-terminal" evidence="6">
    <location>
        <begin position="29"/>
        <end position="136"/>
    </location>
</feature>
<dbReference type="Gene3D" id="3.30.1330.10">
    <property type="entry name" value="PurM-like, N-terminal domain"/>
    <property type="match status" value="1"/>
</dbReference>
<proteinExistence type="predicted"/>
<dbReference type="NCBIfam" id="NF002098">
    <property type="entry name" value="PRK00943.1"/>
    <property type="match status" value="1"/>
</dbReference>
<sequence length="298" mass="30810">VSPVGLAKLLAGLPGNVDPNLLVGFETSDDAAVYLLDDDRALVLTADIITPPVDDPFLFGQIAAANSLSDVFAMGGKPLVCLNLIGFPSKELGPEVLAGIVEGALTKITEAGAVLAGGHTTDDDEPKFGLSVTGIVCPDRFWRNSGAQPGDALVLTKPIGSGVLFNGNLKNWVSTEALDACVKVLTTLNKAAAETLQEFDVHAVTDVTGFGLGGHAFEMAKGSAVTLEIDLARVPVLAEALKMYQRGVSTGVNEVNRQLIQEATDFGTVSAAHQELLVDPQTSGGLLVALPLAQAEAA</sequence>
<feature type="domain" description="PurM-like C-terminal" evidence="7">
    <location>
        <begin position="148"/>
        <end position="296"/>
    </location>
</feature>
<gene>
    <name evidence="8" type="ORF">METZ01_LOCUS337254</name>
</gene>
<protein>
    <recommendedName>
        <fullName evidence="9">PurM-like N-terminal domain-containing protein</fullName>
    </recommendedName>
</protein>
<dbReference type="InterPro" id="IPR010918">
    <property type="entry name" value="PurM-like_C_dom"/>
</dbReference>
<dbReference type="InterPro" id="IPR036676">
    <property type="entry name" value="PurM-like_C_sf"/>
</dbReference>
<dbReference type="SUPFAM" id="SSF56042">
    <property type="entry name" value="PurM C-terminal domain-like"/>
    <property type="match status" value="1"/>
</dbReference>
<dbReference type="InterPro" id="IPR036921">
    <property type="entry name" value="PurM-like_N_sf"/>
</dbReference>
<dbReference type="Pfam" id="PF02769">
    <property type="entry name" value="AIRS_C"/>
    <property type="match status" value="1"/>
</dbReference>
<feature type="non-terminal residue" evidence="8">
    <location>
        <position position="1"/>
    </location>
</feature>
<accession>A0A382QHK7</accession>
<evidence type="ECO:0000259" key="6">
    <source>
        <dbReference type="Pfam" id="PF00586"/>
    </source>
</evidence>
<dbReference type="InterPro" id="IPR016188">
    <property type="entry name" value="PurM-like_N"/>
</dbReference>
<dbReference type="GO" id="GO:0005737">
    <property type="term" value="C:cytoplasm"/>
    <property type="evidence" value="ECO:0007669"/>
    <property type="project" value="TreeGrafter"/>
</dbReference>
<keyword evidence="5" id="KW-0711">Selenium</keyword>
<feature type="non-terminal residue" evidence="8">
    <location>
        <position position="298"/>
    </location>
</feature>
<dbReference type="EMBL" id="UINC01114232">
    <property type="protein sequence ID" value="SVC84400.1"/>
    <property type="molecule type" value="Genomic_DNA"/>
</dbReference>
<keyword evidence="4" id="KW-0067">ATP-binding</keyword>
<dbReference type="NCBIfam" id="TIGR00476">
    <property type="entry name" value="selD"/>
    <property type="match status" value="1"/>
</dbReference>
<evidence type="ECO:0008006" key="9">
    <source>
        <dbReference type="Google" id="ProtNLM"/>
    </source>
</evidence>
<keyword evidence="2" id="KW-0547">Nucleotide-binding</keyword>
<dbReference type="GO" id="GO:0004756">
    <property type="term" value="F:selenide, water dikinase activity"/>
    <property type="evidence" value="ECO:0007669"/>
    <property type="project" value="TreeGrafter"/>
</dbReference>
<dbReference type="PANTHER" id="PTHR10256">
    <property type="entry name" value="SELENIDE, WATER DIKINASE"/>
    <property type="match status" value="1"/>
</dbReference>
<dbReference type="GO" id="GO:0016260">
    <property type="term" value="P:selenocysteine biosynthetic process"/>
    <property type="evidence" value="ECO:0007669"/>
    <property type="project" value="TreeGrafter"/>
</dbReference>
<dbReference type="PIRSF" id="PIRSF036407">
    <property type="entry name" value="Selenphspht_syn"/>
    <property type="match status" value="1"/>
</dbReference>
<organism evidence="8">
    <name type="scientific">marine metagenome</name>
    <dbReference type="NCBI Taxonomy" id="408172"/>
    <lineage>
        <taxon>unclassified sequences</taxon>
        <taxon>metagenomes</taxon>
        <taxon>ecological metagenomes</taxon>
    </lineage>
</organism>
<dbReference type="CDD" id="cd02195">
    <property type="entry name" value="SelD"/>
    <property type="match status" value="1"/>
</dbReference>
<dbReference type="SUPFAM" id="SSF55326">
    <property type="entry name" value="PurM N-terminal domain-like"/>
    <property type="match status" value="1"/>
</dbReference>
<dbReference type="AlphaFoldDB" id="A0A382QHK7"/>
<evidence type="ECO:0000259" key="7">
    <source>
        <dbReference type="Pfam" id="PF02769"/>
    </source>
</evidence>
<evidence type="ECO:0000256" key="4">
    <source>
        <dbReference type="ARBA" id="ARBA00022840"/>
    </source>
</evidence>
<evidence type="ECO:0000256" key="1">
    <source>
        <dbReference type="ARBA" id="ARBA00022679"/>
    </source>
</evidence>
<evidence type="ECO:0000256" key="2">
    <source>
        <dbReference type="ARBA" id="ARBA00022741"/>
    </source>
</evidence>
<dbReference type="InterPro" id="IPR004536">
    <property type="entry name" value="SPS/SelD"/>
</dbReference>
<evidence type="ECO:0000256" key="3">
    <source>
        <dbReference type="ARBA" id="ARBA00022777"/>
    </source>
</evidence>
<keyword evidence="1" id="KW-0808">Transferase</keyword>